<dbReference type="PROSITE" id="PS50995">
    <property type="entry name" value="HTH_MARR_2"/>
    <property type="match status" value="1"/>
</dbReference>
<evidence type="ECO:0000313" key="3">
    <source>
        <dbReference type="Proteomes" id="UP000886657"/>
    </source>
</evidence>
<dbReference type="GO" id="GO:0003700">
    <property type="term" value="F:DNA-binding transcription factor activity"/>
    <property type="evidence" value="ECO:0007669"/>
    <property type="project" value="InterPro"/>
</dbReference>
<dbReference type="PANTHER" id="PTHR33164:SF43">
    <property type="entry name" value="HTH-TYPE TRANSCRIPTIONAL REPRESSOR YETL"/>
    <property type="match status" value="1"/>
</dbReference>
<protein>
    <submittedName>
        <fullName evidence="2">MarR family transcriptional regulator</fullName>
    </submittedName>
</protein>
<dbReference type="InterPro" id="IPR036390">
    <property type="entry name" value="WH_DNA-bd_sf"/>
</dbReference>
<dbReference type="Gene3D" id="1.10.10.10">
    <property type="entry name" value="Winged helix-like DNA-binding domain superfamily/Winged helix DNA-binding domain"/>
    <property type="match status" value="1"/>
</dbReference>
<dbReference type="InterPro" id="IPR039422">
    <property type="entry name" value="MarR/SlyA-like"/>
</dbReference>
<dbReference type="Proteomes" id="UP000886657">
    <property type="component" value="Unassembled WGS sequence"/>
</dbReference>
<dbReference type="GO" id="GO:0006950">
    <property type="term" value="P:response to stress"/>
    <property type="evidence" value="ECO:0007669"/>
    <property type="project" value="TreeGrafter"/>
</dbReference>
<name>A0A9D7XJT1_9BACT</name>
<reference evidence="2" key="1">
    <citation type="submission" date="2020-10" db="EMBL/GenBank/DDBJ databases">
        <title>Connecting structure to function with the recovery of over 1000 high-quality activated sludge metagenome-assembled genomes encoding full-length rRNA genes using long-read sequencing.</title>
        <authorList>
            <person name="Singleton C.M."/>
            <person name="Petriglieri F."/>
            <person name="Kristensen J.M."/>
            <person name="Kirkegaard R.H."/>
            <person name="Michaelsen T.Y."/>
            <person name="Andersen M.H."/>
            <person name="Karst S.M."/>
            <person name="Dueholm M.S."/>
            <person name="Nielsen P.H."/>
            <person name="Albertsen M."/>
        </authorList>
    </citation>
    <scope>NUCLEOTIDE SEQUENCE</scope>
    <source>
        <strain evidence="2">Skiv_18-Q3-R9-52_MAXAC.067</strain>
    </source>
</reference>
<organism evidence="2 3">
    <name type="scientific">Candidatus Geothrix skivensis</name>
    <dbReference type="NCBI Taxonomy" id="2954439"/>
    <lineage>
        <taxon>Bacteria</taxon>
        <taxon>Pseudomonadati</taxon>
        <taxon>Acidobacteriota</taxon>
        <taxon>Holophagae</taxon>
        <taxon>Holophagales</taxon>
        <taxon>Holophagaceae</taxon>
        <taxon>Geothrix</taxon>
    </lineage>
</organism>
<dbReference type="AlphaFoldDB" id="A0A9D7XJT1"/>
<dbReference type="InterPro" id="IPR000835">
    <property type="entry name" value="HTH_MarR-typ"/>
</dbReference>
<evidence type="ECO:0000259" key="1">
    <source>
        <dbReference type="PROSITE" id="PS50995"/>
    </source>
</evidence>
<evidence type="ECO:0000313" key="2">
    <source>
        <dbReference type="EMBL" id="MBK9798003.1"/>
    </source>
</evidence>
<dbReference type="EMBL" id="JADKIO010000013">
    <property type="protein sequence ID" value="MBK9798003.1"/>
    <property type="molecule type" value="Genomic_DNA"/>
</dbReference>
<comment type="caution">
    <text evidence="2">The sequence shown here is derived from an EMBL/GenBank/DDBJ whole genome shotgun (WGS) entry which is preliminary data.</text>
</comment>
<dbReference type="Pfam" id="PF12802">
    <property type="entry name" value="MarR_2"/>
    <property type="match status" value="1"/>
</dbReference>
<gene>
    <name evidence="2" type="ORF">IPP58_16285</name>
</gene>
<accession>A0A9D7XJT1</accession>
<feature type="domain" description="HTH marR-type" evidence="1">
    <location>
        <begin position="11"/>
        <end position="143"/>
    </location>
</feature>
<dbReference type="PANTHER" id="PTHR33164">
    <property type="entry name" value="TRANSCRIPTIONAL REGULATOR, MARR FAMILY"/>
    <property type="match status" value="1"/>
</dbReference>
<dbReference type="InterPro" id="IPR036388">
    <property type="entry name" value="WH-like_DNA-bd_sf"/>
</dbReference>
<dbReference type="SMART" id="SM00347">
    <property type="entry name" value="HTH_MARR"/>
    <property type="match status" value="1"/>
</dbReference>
<sequence>MQEPMPASLTQAGLGTLAAAVRRRLKHVVASRTKTYDLTLQQFWVMLVLREQGPSSLHPLAQQVWMDDPTASRVVKGMVERGLLRTEPDPKHGRRILISLDPSALPLARELQALAAEVKAGVVRSLSPEQQAAMRHGLLTMIANLDDMLGEHPSSDSGDAAAAS</sequence>
<dbReference type="SUPFAM" id="SSF46785">
    <property type="entry name" value="Winged helix' DNA-binding domain"/>
    <property type="match status" value="1"/>
</dbReference>
<proteinExistence type="predicted"/>